<evidence type="ECO:0000256" key="7">
    <source>
        <dbReference type="ARBA" id="ARBA00023242"/>
    </source>
</evidence>
<keyword evidence="6" id="KW-0804">Transcription</keyword>
<comment type="similarity">
    <text evidence="2">Belongs to the Mediator complex subunit 12 family.</text>
</comment>
<dbReference type="InterPro" id="IPR021990">
    <property type="entry name" value="Mediator_Med12_LCEWAV"/>
</dbReference>
<keyword evidence="11" id="KW-1185">Reference proteome</keyword>
<name>A7S9H1_NEMVE</name>
<evidence type="ECO:0000256" key="6">
    <source>
        <dbReference type="ARBA" id="ARBA00023163"/>
    </source>
</evidence>
<evidence type="ECO:0000256" key="3">
    <source>
        <dbReference type="ARBA" id="ARBA00022491"/>
    </source>
</evidence>
<dbReference type="eggNOG" id="KOG3598">
    <property type="taxonomic scope" value="Eukaryota"/>
</dbReference>
<evidence type="ECO:0000313" key="10">
    <source>
        <dbReference type="EMBL" id="EDO39704.1"/>
    </source>
</evidence>
<evidence type="ECO:0000256" key="5">
    <source>
        <dbReference type="ARBA" id="ARBA00023159"/>
    </source>
</evidence>
<keyword evidence="7" id="KW-0539">Nucleus</keyword>
<evidence type="ECO:0000256" key="4">
    <source>
        <dbReference type="ARBA" id="ARBA00023015"/>
    </source>
</evidence>
<feature type="region of interest" description="Disordered" evidence="8">
    <location>
        <begin position="1"/>
        <end position="32"/>
    </location>
</feature>
<accession>A7S9H1</accession>
<dbReference type="AlphaFoldDB" id="A7S9H1"/>
<evidence type="ECO:0000259" key="9">
    <source>
        <dbReference type="Pfam" id="PF12145"/>
    </source>
</evidence>
<comment type="subcellular location">
    <subcellularLocation>
        <location evidence="1">Nucleus</location>
    </subcellularLocation>
</comment>
<protein>
    <recommendedName>
        <fullName evidence="9">Mediator complex subunit Med12 LCEWAV-domain domain-containing protein</fullName>
    </recommendedName>
</protein>
<evidence type="ECO:0000256" key="2">
    <source>
        <dbReference type="ARBA" id="ARBA00010289"/>
    </source>
</evidence>
<evidence type="ECO:0000256" key="8">
    <source>
        <dbReference type="SAM" id="MobiDB-lite"/>
    </source>
</evidence>
<feature type="domain" description="Mediator complex subunit Med12 LCEWAV-domain" evidence="9">
    <location>
        <begin position="49"/>
        <end position="84"/>
    </location>
</feature>
<sequence length="139" mass="16040">MAAVQCRPLKRPRLGPPDVYPQDARQREDELTEENVKKGFSYQPLFSCSEVMLSLLASEESVKTRGLAVESRWSPDKYQDKTSVLHLIDNVKMNHCQPSVNSPNIVLRFHHPTLEEVFKQFQGALCLENIQKDVPKWEF</sequence>
<keyword evidence="4" id="KW-0805">Transcription regulation</keyword>
<gene>
    <name evidence="10" type="ORF">NEMVEDRAFT_v1g208835</name>
</gene>
<dbReference type="InParanoid" id="A7S9H1"/>
<organism evidence="10 11">
    <name type="scientific">Nematostella vectensis</name>
    <name type="common">Starlet sea anemone</name>
    <dbReference type="NCBI Taxonomy" id="45351"/>
    <lineage>
        <taxon>Eukaryota</taxon>
        <taxon>Metazoa</taxon>
        <taxon>Cnidaria</taxon>
        <taxon>Anthozoa</taxon>
        <taxon>Hexacorallia</taxon>
        <taxon>Actiniaria</taxon>
        <taxon>Edwardsiidae</taxon>
        <taxon>Nematostella</taxon>
    </lineage>
</organism>
<evidence type="ECO:0000313" key="11">
    <source>
        <dbReference type="Proteomes" id="UP000001593"/>
    </source>
</evidence>
<dbReference type="STRING" id="45351.A7S9H1"/>
<reference evidence="10 11" key="1">
    <citation type="journal article" date="2007" name="Science">
        <title>Sea anemone genome reveals ancestral eumetazoan gene repertoire and genomic organization.</title>
        <authorList>
            <person name="Putnam N.H."/>
            <person name="Srivastava M."/>
            <person name="Hellsten U."/>
            <person name="Dirks B."/>
            <person name="Chapman J."/>
            <person name="Salamov A."/>
            <person name="Terry A."/>
            <person name="Shapiro H."/>
            <person name="Lindquist E."/>
            <person name="Kapitonov V.V."/>
            <person name="Jurka J."/>
            <person name="Genikhovich G."/>
            <person name="Grigoriev I.V."/>
            <person name="Lucas S.M."/>
            <person name="Steele R.E."/>
            <person name="Finnerty J.R."/>
            <person name="Technau U."/>
            <person name="Martindale M.Q."/>
            <person name="Rokhsar D.S."/>
        </authorList>
    </citation>
    <scope>NUCLEOTIDE SEQUENCE [LARGE SCALE GENOMIC DNA]</scope>
    <source>
        <strain evidence="11">CH2 X CH6</strain>
    </source>
</reference>
<dbReference type="GO" id="GO:0005634">
    <property type="term" value="C:nucleus"/>
    <property type="evidence" value="ECO:0007669"/>
    <property type="project" value="UniProtKB-SubCell"/>
</dbReference>
<keyword evidence="5" id="KW-0010">Activator</keyword>
<keyword evidence="3" id="KW-0678">Repressor</keyword>
<dbReference type="EMBL" id="DS469603">
    <property type="protein sequence ID" value="EDO39704.1"/>
    <property type="molecule type" value="Genomic_DNA"/>
</dbReference>
<proteinExistence type="inferred from homology"/>
<dbReference type="Proteomes" id="UP000001593">
    <property type="component" value="Unassembled WGS sequence"/>
</dbReference>
<evidence type="ECO:0000256" key="1">
    <source>
        <dbReference type="ARBA" id="ARBA00004123"/>
    </source>
</evidence>
<dbReference type="HOGENOM" id="CLU_1847491_0_0_1"/>
<dbReference type="Pfam" id="PF12145">
    <property type="entry name" value="Med12-LCEWAV"/>
    <property type="match status" value="1"/>
</dbReference>